<keyword evidence="3" id="KW-1185">Reference proteome</keyword>
<dbReference type="PROSITE" id="PS51379">
    <property type="entry name" value="4FE4S_FER_2"/>
    <property type="match status" value="2"/>
</dbReference>
<dbReference type="KEGG" id="mls:MSLAZ_2254"/>
<dbReference type="SUPFAM" id="SSF54862">
    <property type="entry name" value="4Fe-4S ferredoxins"/>
    <property type="match status" value="1"/>
</dbReference>
<dbReference type="Gene3D" id="3.30.70.20">
    <property type="match status" value="1"/>
</dbReference>
<feature type="domain" description="4Fe-4S ferredoxin-type" evidence="1">
    <location>
        <begin position="31"/>
        <end position="60"/>
    </location>
</feature>
<reference evidence="2 3" key="1">
    <citation type="submission" date="2014-07" db="EMBL/GenBank/DDBJ databases">
        <title>Methanogenic archaea and the global carbon cycle.</title>
        <authorList>
            <person name="Henriksen J.R."/>
            <person name="Luke J."/>
            <person name="Reinhart S."/>
            <person name="Benedict M.N."/>
            <person name="Youngblut N.D."/>
            <person name="Metcalf M.E."/>
            <person name="Whitaker R.J."/>
            <person name="Metcalf W.W."/>
        </authorList>
    </citation>
    <scope>NUCLEOTIDE SEQUENCE [LARGE SCALE GENOMIC DNA]</scope>
    <source>
        <strain evidence="2 3">Z-7289</strain>
    </source>
</reference>
<dbReference type="EMBL" id="CP009515">
    <property type="protein sequence ID" value="AKB75515.1"/>
    <property type="molecule type" value="Genomic_DNA"/>
</dbReference>
<organism evidence="2 3">
    <name type="scientific">Methanosarcina lacustris Z-7289</name>
    <dbReference type="NCBI Taxonomy" id="1434111"/>
    <lineage>
        <taxon>Archaea</taxon>
        <taxon>Methanobacteriati</taxon>
        <taxon>Methanobacteriota</taxon>
        <taxon>Stenosarchaea group</taxon>
        <taxon>Methanomicrobia</taxon>
        <taxon>Methanosarcinales</taxon>
        <taxon>Methanosarcinaceae</taxon>
        <taxon>Methanosarcina</taxon>
    </lineage>
</organism>
<dbReference type="STRING" id="1434111.MSLAZ_2254"/>
<sequence length="88" mass="9660">MNFFGSGSEINGSGSEINISIDSKGSLMSEKEGYVVVFGCKRCGKCKNVCPVGAIYEENELAKIDPEKCNLCMKCIDECTNRSIIYME</sequence>
<protein>
    <submittedName>
        <fullName evidence="2">Ferredoxin</fullName>
    </submittedName>
</protein>
<dbReference type="Proteomes" id="UP000033072">
    <property type="component" value="Chromosome"/>
</dbReference>
<dbReference type="PATRIC" id="fig|1434111.4.peg.3003"/>
<dbReference type="Pfam" id="PF13237">
    <property type="entry name" value="Fer4_10"/>
    <property type="match status" value="1"/>
</dbReference>
<evidence type="ECO:0000313" key="3">
    <source>
        <dbReference type="Proteomes" id="UP000033072"/>
    </source>
</evidence>
<gene>
    <name evidence="2" type="ORF">MSLAZ_2254</name>
</gene>
<evidence type="ECO:0000259" key="1">
    <source>
        <dbReference type="PROSITE" id="PS51379"/>
    </source>
</evidence>
<feature type="domain" description="4Fe-4S ferredoxin-type" evidence="1">
    <location>
        <begin position="62"/>
        <end position="88"/>
    </location>
</feature>
<dbReference type="HOGENOM" id="CLU_139698_11_2_2"/>
<evidence type="ECO:0000313" key="2">
    <source>
        <dbReference type="EMBL" id="AKB75515.1"/>
    </source>
</evidence>
<dbReference type="AlphaFoldDB" id="A0A0E3WT39"/>
<proteinExistence type="predicted"/>
<accession>A0A0E3WT39</accession>
<name>A0A0E3WT39_9EURY</name>
<dbReference type="InterPro" id="IPR017896">
    <property type="entry name" value="4Fe4S_Fe-S-bd"/>
</dbReference>